<evidence type="ECO:0000313" key="2">
    <source>
        <dbReference type="Proteomes" id="UP000243797"/>
    </source>
</evidence>
<keyword evidence="1" id="KW-0131">Cell cycle</keyword>
<protein>
    <submittedName>
        <fullName evidence="1">Cell division control protein 1</fullName>
    </submittedName>
</protein>
<accession>A0A2K1R3T5</accession>
<comment type="caution">
    <text evidence="1">The sequence shown here is derived from an EMBL/GenBank/DDBJ whole genome shotgun (WGS) entry which is preliminary data.</text>
</comment>
<name>A0A2K1R3T5_9PEZI</name>
<proteinExistence type="predicted"/>
<dbReference type="InParanoid" id="A0A2K1R3T5"/>
<dbReference type="Proteomes" id="UP000243797">
    <property type="component" value="Unassembled WGS sequence"/>
</dbReference>
<gene>
    <name evidence="1" type="ORF">CAC42_543</name>
</gene>
<evidence type="ECO:0000313" key="1">
    <source>
        <dbReference type="EMBL" id="PNS21945.1"/>
    </source>
</evidence>
<organism evidence="1 2">
    <name type="scientific">Sphaceloma murrayae</name>
    <dbReference type="NCBI Taxonomy" id="2082308"/>
    <lineage>
        <taxon>Eukaryota</taxon>
        <taxon>Fungi</taxon>
        <taxon>Dikarya</taxon>
        <taxon>Ascomycota</taxon>
        <taxon>Pezizomycotina</taxon>
        <taxon>Dothideomycetes</taxon>
        <taxon>Dothideomycetidae</taxon>
        <taxon>Myriangiales</taxon>
        <taxon>Elsinoaceae</taxon>
        <taxon>Sphaceloma</taxon>
    </lineage>
</organism>
<dbReference type="AlphaFoldDB" id="A0A2K1R3T5"/>
<dbReference type="EMBL" id="NKHZ01000001">
    <property type="protein sequence ID" value="PNS21945.1"/>
    <property type="molecule type" value="Genomic_DNA"/>
</dbReference>
<keyword evidence="2" id="KW-1185">Reference proteome</keyword>
<reference evidence="1 2" key="1">
    <citation type="submission" date="2017-06" db="EMBL/GenBank/DDBJ databases">
        <title>Draft genome sequence of a variant of Elsinoe murrayae.</title>
        <authorList>
            <person name="Cheng Q."/>
        </authorList>
    </citation>
    <scope>NUCLEOTIDE SEQUENCE [LARGE SCALE GENOMIC DNA]</scope>
    <source>
        <strain evidence="1 2">CQ-2017a</strain>
    </source>
</reference>
<keyword evidence="1" id="KW-0132">Cell division</keyword>
<dbReference type="GO" id="GO:0051301">
    <property type="term" value="P:cell division"/>
    <property type="evidence" value="ECO:0007669"/>
    <property type="project" value="UniProtKB-KW"/>
</dbReference>
<sequence length="472" mass="53411">MFKLPQELLDVVCSYLDRASVARLAQCSGSLTEYQSFLPSVYHTVHVVDRRDTQEHSNDDCAYIEWRHLIRFVVAQGKSPLASDSIKDLTASRLSVGRRLYGEQRTTLDEADRSKLRQRAQCFVLDGEKWIASLQHGRSLGDSWLAMLLTTAKNIEKLSITFDRSAISPSHDASSEGGYIREILCQQGSAPASKNPVYQHFHQLRDLTLDSFSHIIHPNDQNKIPRSNPASPLVALSRLALLNLYTPPDFLSLSAMIFTLPPLHTLLIATYRPSKSPYFPPTISTAPLQSALKPHASSLRNLTITNTAGIDQVVRYDGQLDLSDMTALTRLHIAADCLSTQDPFPKSVREIRLMNTHQDILMRSRALVDAAPEGLRTLVLETADDVCLPDLIRYGDLAGKRGIETALWEGKVLGWGIRPEDIGEKRTRRVPVMMDRERESWWLVGWWPHEEGETWTGEEKSTRWNRREVYDM</sequence>